<gene>
    <name evidence="2" type="ORF">HY912_10835</name>
</gene>
<name>A0A9D6V3B6_9BACT</name>
<evidence type="ECO:0000313" key="3">
    <source>
        <dbReference type="Proteomes" id="UP000807825"/>
    </source>
</evidence>
<dbReference type="PANTHER" id="PTHR33712:SF7">
    <property type="entry name" value="LIGHT-INDEPENDENT PROTOCHLOROPHYLLIDE REDUCTASE SUBUNIT B"/>
    <property type="match status" value="1"/>
</dbReference>
<dbReference type="InterPro" id="IPR050152">
    <property type="entry name" value="ChlB/BchB/BchZ"/>
</dbReference>
<reference evidence="2" key="1">
    <citation type="submission" date="2020-07" db="EMBL/GenBank/DDBJ databases">
        <title>Huge and variable diversity of episymbiotic CPR bacteria and DPANN archaea in groundwater ecosystems.</title>
        <authorList>
            <person name="He C.Y."/>
            <person name="Keren R."/>
            <person name="Whittaker M."/>
            <person name="Farag I.F."/>
            <person name="Doudna J."/>
            <person name="Cate J.H.D."/>
            <person name="Banfield J.F."/>
        </authorList>
    </citation>
    <scope>NUCLEOTIDE SEQUENCE</scope>
    <source>
        <strain evidence="2">NC_groundwater_1664_Pr3_B-0.1um_52_9</strain>
    </source>
</reference>
<feature type="non-terminal residue" evidence="2">
    <location>
        <position position="1"/>
    </location>
</feature>
<dbReference type="AlphaFoldDB" id="A0A9D6V3B6"/>
<feature type="domain" description="Nitrogenase/oxidoreductase component 1" evidence="1">
    <location>
        <begin position="2"/>
        <end position="47"/>
    </location>
</feature>
<evidence type="ECO:0000313" key="2">
    <source>
        <dbReference type="EMBL" id="MBI5249978.1"/>
    </source>
</evidence>
<accession>A0A9D6V3B6</accession>
<dbReference type="PANTHER" id="PTHR33712">
    <property type="entry name" value="LIGHT-INDEPENDENT PROTOCHLOROPHYLLIDE REDUCTASE SUBUNIT B"/>
    <property type="match status" value="1"/>
</dbReference>
<dbReference type="EMBL" id="JACRDE010000293">
    <property type="protein sequence ID" value="MBI5249978.1"/>
    <property type="molecule type" value="Genomic_DNA"/>
</dbReference>
<dbReference type="Proteomes" id="UP000807825">
    <property type="component" value="Unassembled WGS sequence"/>
</dbReference>
<dbReference type="Pfam" id="PF00148">
    <property type="entry name" value="Oxidored_nitro"/>
    <property type="match status" value="1"/>
</dbReference>
<protein>
    <submittedName>
        <fullName evidence="2">Nitrogenase</fullName>
    </submittedName>
</protein>
<dbReference type="InterPro" id="IPR000510">
    <property type="entry name" value="Nase/OxRdtase_comp1"/>
</dbReference>
<sequence length="62" mass="7195">GYQLSRHWKIPLVRVGFPIHDRFGGHRTLHLGYRGAQVLLDRIINAVIEAKQEHSHVGYSYM</sequence>
<organism evidence="2 3">
    <name type="scientific">Desulfomonile tiedjei</name>
    <dbReference type="NCBI Taxonomy" id="2358"/>
    <lineage>
        <taxon>Bacteria</taxon>
        <taxon>Pseudomonadati</taxon>
        <taxon>Thermodesulfobacteriota</taxon>
        <taxon>Desulfomonilia</taxon>
        <taxon>Desulfomonilales</taxon>
        <taxon>Desulfomonilaceae</taxon>
        <taxon>Desulfomonile</taxon>
    </lineage>
</organism>
<dbReference type="Gene3D" id="3.40.50.1980">
    <property type="entry name" value="Nitrogenase molybdenum iron protein domain"/>
    <property type="match status" value="1"/>
</dbReference>
<evidence type="ECO:0000259" key="1">
    <source>
        <dbReference type="Pfam" id="PF00148"/>
    </source>
</evidence>
<proteinExistence type="predicted"/>
<comment type="caution">
    <text evidence="2">The sequence shown here is derived from an EMBL/GenBank/DDBJ whole genome shotgun (WGS) entry which is preliminary data.</text>
</comment>
<dbReference type="SUPFAM" id="SSF53807">
    <property type="entry name" value="Helical backbone' metal receptor"/>
    <property type="match status" value="1"/>
</dbReference>
<dbReference type="GO" id="GO:0016491">
    <property type="term" value="F:oxidoreductase activity"/>
    <property type="evidence" value="ECO:0007669"/>
    <property type="project" value="InterPro"/>
</dbReference>